<reference evidence="12" key="1">
    <citation type="journal article" date="2023" name="Science">
        <title>Elucidation of the pathway for biosynthesis of saponin adjuvants from the soapbark tree.</title>
        <authorList>
            <person name="Reed J."/>
            <person name="Orme A."/>
            <person name="El-Demerdash A."/>
            <person name="Owen C."/>
            <person name="Martin L.B.B."/>
            <person name="Misra R.C."/>
            <person name="Kikuchi S."/>
            <person name="Rejzek M."/>
            <person name="Martin A.C."/>
            <person name="Harkess A."/>
            <person name="Leebens-Mack J."/>
            <person name="Louveau T."/>
            <person name="Stephenson M.J."/>
            <person name="Osbourn A."/>
        </authorList>
    </citation>
    <scope>NUCLEOTIDE SEQUENCE</scope>
    <source>
        <strain evidence="12">S10</strain>
    </source>
</reference>
<evidence type="ECO:0000256" key="8">
    <source>
        <dbReference type="ARBA" id="ARBA00023288"/>
    </source>
</evidence>
<evidence type="ECO:0000256" key="1">
    <source>
        <dbReference type="ARBA" id="ARBA00004609"/>
    </source>
</evidence>
<dbReference type="FunFam" id="1.10.110.10:FF:000001">
    <property type="entry name" value="Bifunctional inhibitor/lipid-transfer protein/seed storage 2S albumin superfamily protein"/>
    <property type="match status" value="1"/>
</dbReference>
<evidence type="ECO:0000256" key="10">
    <source>
        <dbReference type="SAM" id="SignalP"/>
    </source>
</evidence>
<dbReference type="InterPro" id="IPR043325">
    <property type="entry name" value="LTSS"/>
</dbReference>
<dbReference type="PANTHER" id="PTHR33044">
    <property type="entry name" value="BIFUNCTIONAL INHIBITOR/LIPID-TRANSFER PROTEIN/SEED STORAGE 2S ALBUMIN SUPERFAMILY PROTEIN-RELATED"/>
    <property type="match status" value="1"/>
</dbReference>
<keyword evidence="6" id="KW-1015">Disulfide bond</keyword>
<evidence type="ECO:0000256" key="3">
    <source>
        <dbReference type="ARBA" id="ARBA00022475"/>
    </source>
</evidence>
<comment type="subcellular location">
    <subcellularLocation>
        <location evidence="1">Cell membrane</location>
        <topology evidence="1">Lipid-anchor</topology>
        <topology evidence="1">GPI-anchor</topology>
    </subcellularLocation>
</comment>
<proteinExistence type="inferred from homology"/>
<keyword evidence="7" id="KW-0325">Glycoprotein</keyword>
<feature type="chain" id="PRO_5042240361" evidence="10">
    <location>
        <begin position="25"/>
        <end position="141"/>
    </location>
</feature>
<keyword evidence="13" id="KW-1185">Reference proteome</keyword>
<sequence length="141" mass="13935">MAPKGIILALVLVLVAILWNPTAAQSGCTSALTSMASCLNYITGNSSTPSASCCSQLSSVAQSSPQCLCSVLNGGGAPFAININQTLALSLPGACKIQMPPISQCRAAAAPTTSISPVGSPADSSNEKPDAAISPSEAGAK</sequence>
<evidence type="ECO:0000256" key="4">
    <source>
        <dbReference type="ARBA" id="ARBA00022622"/>
    </source>
</evidence>
<organism evidence="12 13">
    <name type="scientific">Quillaja saponaria</name>
    <name type="common">Soap bark tree</name>
    <dbReference type="NCBI Taxonomy" id="32244"/>
    <lineage>
        <taxon>Eukaryota</taxon>
        <taxon>Viridiplantae</taxon>
        <taxon>Streptophyta</taxon>
        <taxon>Embryophyta</taxon>
        <taxon>Tracheophyta</taxon>
        <taxon>Spermatophyta</taxon>
        <taxon>Magnoliopsida</taxon>
        <taxon>eudicotyledons</taxon>
        <taxon>Gunneridae</taxon>
        <taxon>Pentapetalae</taxon>
        <taxon>rosids</taxon>
        <taxon>fabids</taxon>
        <taxon>Fabales</taxon>
        <taxon>Quillajaceae</taxon>
        <taxon>Quillaja</taxon>
    </lineage>
</organism>
<dbReference type="Proteomes" id="UP001163823">
    <property type="component" value="Chromosome 4"/>
</dbReference>
<dbReference type="AlphaFoldDB" id="A0AAD7Q0S6"/>
<feature type="region of interest" description="Disordered" evidence="9">
    <location>
        <begin position="112"/>
        <end position="141"/>
    </location>
</feature>
<accession>A0AAD7Q0S6</accession>
<dbReference type="EMBL" id="JARAOO010000004">
    <property type="protein sequence ID" value="KAJ7972769.1"/>
    <property type="molecule type" value="Genomic_DNA"/>
</dbReference>
<evidence type="ECO:0000256" key="9">
    <source>
        <dbReference type="SAM" id="MobiDB-lite"/>
    </source>
</evidence>
<dbReference type="GO" id="GO:0005886">
    <property type="term" value="C:plasma membrane"/>
    <property type="evidence" value="ECO:0007669"/>
    <property type="project" value="UniProtKB-SubCell"/>
</dbReference>
<dbReference type="GO" id="GO:0008289">
    <property type="term" value="F:lipid binding"/>
    <property type="evidence" value="ECO:0007669"/>
    <property type="project" value="InterPro"/>
</dbReference>
<comment type="caution">
    <text evidence="12">The sequence shown here is derived from an EMBL/GenBank/DDBJ whole genome shotgun (WGS) entry which is preliminary data.</text>
</comment>
<dbReference type="SMART" id="SM00499">
    <property type="entry name" value="AAI"/>
    <property type="match status" value="1"/>
</dbReference>
<evidence type="ECO:0000313" key="12">
    <source>
        <dbReference type="EMBL" id="KAJ7972769.1"/>
    </source>
</evidence>
<name>A0AAD7Q0S6_QUISA</name>
<keyword evidence="4" id="KW-0336">GPI-anchor</keyword>
<dbReference type="Pfam" id="PF14368">
    <property type="entry name" value="LTP_2"/>
    <property type="match status" value="1"/>
</dbReference>
<keyword evidence="5 10" id="KW-0732">Signal</keyword>
<dbReference type="GO" id="GO:0098552">
    <property type="term" value="C:side of membrane"/>
    <property type="evidence" value="ECO:0007669"/>
    <property type="project" value="UniProtKB-KW"/>
</dbReference>
<dbReference type="SUPFAM" id="SSF47699">
    <property type="entry name" value="Bifunctional inhibitor/lipid-transfer protein/seed storage 2S albumin"/>
    <property type="match status" value="1"/>
</dbReference>
<evidence type="ECO:0000256" key="2">
    <source>
        <dbReference type="ARBA" id="ARBA00009748"/>
    </source>
</evidence>
<evidence type="ECO:0000313" key="13">
    <source>
        <dbReference type="Proteomes" id="UP001163823"/>
    </source>
</evidence>
<dbReference type="InterPro" id="IPR000528">
    <property type="entry name" value="Plant_nsLTP"/>
</dbReference>
<comment type="similarity">
    <text evidence="2">Belongs to the plant LTP family.</text>
</comment>
<dbReference type="GO" id="GO:0006869">
    <property type="term" value="P:lipid transport"/>
    <property type="evidence" value="ECO:0007669"/>
    <property type="project" value="InterPro"/>
</dbReference>
<keyword evidence="8" id="KW-0449">Lipoprotein</keyword>
<dbReference type="Gene3D" id="1.10.110.10">
    <property type="entry name" value="Plant lipid-transfer and hydrophobic proteins"/>
    <property type="match status" value="1"/>
</dbReference>
<protein>
    <submittedName>
        <fullName evidence="12">Non-specific lipid-transfer protein-like protein family</fullName>
    </submittedName>
</protein>
<evidence type="ECO:0000256" key="5">
    <source>
        <dbReference type="ARBA" id="ARBA00022729"/>
    </source>
</evidence>
<dbReference type="PRINTS" id="PR00382">
    <property type="entry name" value="LIPIDTRNSFER"/>
</dbReference>
<feature type="signal peptide" evidence="10">
    <location>
        <begin position="1"/>
        <end position="24"/>
    </location>
</feature>
<dbReference type="KEGG" id="qsa:O6P43_010610"/>
<evidence type="ECO:0000256" key="6">
    <source>
        <dbReference type="ARBA" id="ARBA00023157"/>
    </source>
</evidence>
<dbReference type="InterPro" id="IPR036312">
    <property type="entry name" value="Bifun_inhib/LTP/seed_sf"/>
</dbReference>
<keyword evidence="3" id="KW-1003">Cell membrane</keyword>
<dbReference type="CDD" id="cd00010">
    <property type="entry name" value="AAI_LTSS"/>
    <property type="match status" value="1"/>
</dbReference>
<gene>
    <name evidence="12" type="ORF">O6P43_010610</name>
</gene>
<dbReference type="InterPro" id="IPR016140">
    <property type="entry name" value="Bifunc_inhib/LTP/seed_store"/>
</dbReference>
<keyword evidence="4" id="KW-0472">Membrane</keyword>
<feature type="domain" description="Bifunctional inhibitor/plant lipid transfer protein/seed storage helical" evidence="11">
    <location>
        <begin position="28"/>
        <end position="105"/>
    </location>
</feature>
<evidence type="ECO:0000259" key="11">
    <source>
        <dbReference type="SMART" id="SM00499"/>
    </source>
</evidence>
<evidence type="ECO:0000256" key="7">
    <source>
        <dbReference type="ARBA" id="ARBA00023180"/>
    </source>
</evidence>